<dbReference type="FunFam" id="3.40.50.880:FF:000009">
    <property type="entry name" value="Imidazole glycerol phosphate synthase subunit HisH"/>
    <property type="match status" value="1"/>
</dbReference>
<dbReference type="NCBIfam" id="TIGR01855">
    <property type="entry name" value="IMP_synth_hisH"/>
    <property type="match status" value="1"/>
</dbReference>
<dbReference type="PIRSF" id="PIRSF000495">
    <property type="entry name" value="Amidotransf_hisH"/>
    <property type="match status" value="1"/>
</dbReference>
<feature type="domain" description="Glutamine amidotransferase" evidence="14">
    <location>
        <begin position="5"/>
        <end position="196"/>
    </location>
</feature>
<reference evidence="15 16" key="1">
    <citation type="submission" date="2022-11" db="EMBL/GenBank/DDBJ databases">
        <title>Haliovirga abyssi gen. nov., sp. nov., a mesophilic fermentative bacterium isolated from the Iheya North hydrothermal field and the proposal of Haliovirgaceae fam. nov.</title>
        <authorList>
            <person name="Miyazaki U."/>
            <person name="Tame A."/>
            <person name="Miyazaki J."/>
            <person name="Takai K."/>
            <person name="Sawayama S."/>
            <person name="Kitajima M."/>
            <person name="Okamoto A."/>
            <person name="Nakagawa S."/>
        </authorList>
    </citation>
    <scope>NUCLEOTIDE SEQUENCE [LARGE SCALE GENOMIC DNA]</scope>
    <source>
        <strain evidence="15 16">IC12</strain>
    </source>
</reference>
<dbReference type="GO" id="GO:0005737">
    <property type="term" value="C:cytoplasm"/>
    <property type="evidence" value="ECO:0007669"/>
    <property type="project" value="UniProtKB-SubCell"/>
</dbReference>
<protein>
    <recommendedName>
        <fullName evidence="12">Imidazole glycerol phosphate synthase subunit HisH</fullName>
        <ecNumber evidence="12">4.3.2.10</ecNumber>
    </recommendedName>
    <alternativeName>
        <fullName evidence="12">IGP synthase glutaminase subunit</fullName>
        <ecNumber evidence="12">3.5.1.2</ecNumber>
    </alternativeName>
    <alternativeName>
        <fullName evidence="12">IGP synthase subunit HisH</fullName>
    </alternativeName>
    <alternativeName>
        <fullName evidence="12">ImGP synthase subunit HisH</fullName>
        <shortName evidence="12">IGPS subunit HisH</shortName>
    </alternativeName>
</protein>
<evidence type="ECO:0000256" key="5">
    <source>
        <dbReference type="ARBA" id="ARBA00022605"/>
    </source>
</evidence>
<evidence type="ECO:0000256" key="13">
    <source>
        <dbReference type="PIRSR" id="PIRSR000495-1"/>
    </source>
</evidence>
<proteinExistence type="inferred from homology"/>
<evidence type="ECO:0000256" key="9">
    <source>
        <dbReference type="ARBA" id="ARBA00023239"/>
    </source>
</evidence>
<evidence type="ECO:0000256" key="2">
    <source>
        <dbReference type="ARBA" id="ARBA00005091"/>
    </source>
</evidence>
<dbReference type="SUPFAM" id="SSF52317">
    <property type="entry name" value="Class I glutamine amidotransferase-like"/>
    <property type="match status" value="1"/>
</dbReference>
<keyword evidence="4 12" id="KW-0963">Cytoplasm</keyword>
<dbReference type="CDD" id="cd01748">
    <property type="entry name" value="GATase1_IGP_Synthase"/>
    <property type="match status" value="1"/>
</dbReference>
<keyword evidence="9 12" id="KW-0456">Lyase</keyword>
<evidence type="ECO:0000256" key="10">
    <source>
        <dbReference type="ARBA" id="ARBA00047838"/>
    </source>
</evidence>
<comment type="catalytic activity">
    <reaction evidence="10 12">
        <text>5-[(5-phospho-1-deoxy-D-ribulos-1-ylimino)methylamino]-1-(5-phospho-beta-D-ribosyl)imidazole-4-carboxamide + L-glutamine = D-erythro-1-(imidazol-4-yl)glycerol 3-phosphate + 5-amino-1-(5-phospho-beta-D-ribosyl)imidazole-4-carboxamide + L-glutamate + H(+)</text>
        <dbReference type="Rhea" id="RHEA:24793"/>
        <dbReference type="ChEBI" id="CHEBI:15378"/>
        <dbReference type="ChEBI" id="CHEBI:29985"/>
        <dbReference type="ChEBI" id="CHEBI:58278"/>
        <dbReference type="ChEBI" id="CHEBI:58359"/>
        <dbReference type="ChEBI" id="CHEBI:58475"/>
        <dbReference type="ChEBI" id="CHEBI:58525"/>
        <dbReference type="EC" id="4.3.2.10"/>
    </reaction>
</comment>
<dbReference type="InterPro" id="IPR010139">
    <property type="entry name" value="Imidazole-glycPsynth_HisH"/>
</dbReference>
<dbReference type="EC" id="3.5.1.2" evidence="12"/>
<evidence type="ECO:0000256" key="8">
    <source>
        <dbReference type="ARBA" id="ARBA00023102"/>
    </source>
</evidence>
<dbReference type="Pfam" id="PF00117">
    <property type="entry name" value="GATase"/>
    <property type="match status" value="1"/>
</dbReference>
<feature type="active site" evidence="12 13">
    <location>
        <position position="181"/>
    </location>
</feature>
<feature type="active site" evidence="12 13">
    <location>
        <position position="183"/>
    </location>
</feature>
<dbReference type="PANTHER" id="PTHR42701:SF1">
    <property type="entry name" value="IMIDAZOLE GLYCEROL PHOSPHATE SYNTHASE SUBUNIT HISH"/>
    <property type="match status" value="1"/>
</dbReference>
<keyword evidence="8 12" id="KW-0368">Histidine biosynthesis</keyword>
<dbReference type="EC" id="4.3.2.10" evidence="12"/>
<dbReference type="PANTHER" id="PTHR42701">
    <property type="entry name" value="IMIDAZOLE GLYCEROL PHOSPHATE SYNTHASE SUBUNIT HISH"/>
    <property type="match status" value="1"/>
</dbReference>
<dbReference type="AlphaFoldDB" id="A0AAU9DHY1"/>
<dbReference type="KEGG" id="haby:HLVA_17410"/>
<accession>A0AAU9DHY1</accession>
<dbReference type="InterPro" id="IPR029062">
    <property type="entry name" value="Class_I_gatase-like"/>
</dbReference>
<gene>
    <name evidence="12 15" type="primary">hisH</name>
    <name evidence="15" type="ORF">HLVA_17410</name>
</gene>
<organism evidence="15 16">
    <name type="scientific">Haliovirga abyssi</name>
    <dbReference type="NCBI Taxonomy" id="2996794"/>
    <lineage>
        <taxon>Bacteria</taxon>
        <taxon>Fusobacteriati</taxon>
        <taxon>Fusobacteriota</taxon>
        <taxon>Fusobacteriia</taxon>
        <taxon>Fusobacteriales</taxon>
        <taxon>Haliovirgaceae</taxon>
        <taxon>Haliovirga</taxon>
    </lineage>
</organism>
<keyword evidence="6 12" id="KW-0378">Hydrolase</keyword>
<evidence type="ECO:0000259" key="14">
    <source>
        <dbReference type="Pfam" id="PF00117"/>
    </source>
</evidence>
<dbReference type="HAMAP" id="MF_00278">
    <property type="entry name" value="HisH"/>
    <property type="match status" value="1"/>
</dbReference>
<dbReference type="GO" id="GO:0016829">
    <property type="term" value="F:lyase activity"/>
    <property type="evidence" value="ECO:0007669"/>
    <property type="project" value="UniProtKB-KW"/>
</dbReference>
<evidence type="ECO:0000256" key="3">
    <source>
        <dbReference type="ARBA" id="ARBA00011152"/>
    </source>
</evidence>
<keyword evidence="5 12" id="KW-0028">Amino-acid biosynthesis</keyword>
<feature type="active site" description="Nucleophile" evidence="12 13">
    <location>
        <position position="78"/>
    </location>
</feature>
<dbReference type="Proteomes" id="UP001321582">
    <property type="component" value="Chromosome"/>
</dbReference>
<evidence type="ECO:0000256" key="11">
    <source>
        <dbReference type="ARBA" id="ARBA00049534"/>
    </source>
</evidence>
<dbReference type="InterPro" id="IPR017926">
    <property type="entry name" value="GATASE"/>
</dbReference>
<evidence type="ECO:0000256" key="6">
    <source>
        <dbReference type="ARBA" id="ARBA00022801"/>
    </source>
</evidence>
<evidence type="ECO:0000256" key="1">
    <source>
        <dbReference type="ARBA" id="ARBA00004496"/>
    </source>
</evidence>
<name>A0AAU9DHY1_9FUSO</name>
<comment type="function">
    <text evidence="12">IGPS catalyzes the conversion of PRFAR and glutamine to IGP, AICAR and glutamate. The HisH subunit catalyzes the hydrolysis of glutamine to glutamate and ammonia as part of the synthesis of IGP and AICAR. The resulting ammonia molecule is channeled to the active site of HisF.</text>
</comment>
<sequence>MIIIIDYKMGNLPNVKRALNLFTDDVEISSDINKIRKADKLILPGVGAFGDAMKNIKKMGLKEVIIEEAKKKPLLGICLGLQILFEKSEEDPSEEGLGLIKGEVLKFKNNTGLKVPEIGWNNIKIKKGNKILTRIKDNSYFYFVHSYYVKPSEDVTIATTDYGIEFTSAIEKGNIMATQFHPEKSHDEGLIILENFINL</sequence>
<dbReference type="GO" id="GO:0000107">
    <property type="term" value="F:imidazoleglycerol-phosphate synthase activity"/>
    <property type="evidence" value="ECO:0007669"/>
    <property type="project" value="UniProtKB-UniRule"/>
</dbReference>
<evidence type="ECO:0000256" key="12">
    <source>
        <dbReference type="HAMAP-Rule" id="MF_00278"/>
    </source>
</evidence>
<dbReference type="GO" id="GO:0000105">
    <property type="term" value="P:L-histidine biosynthetic process"/>
    <property type="evidence" value="ECO:0007669"/>
    <property type="project" value="UniProtKB-UniRule"/>
</dbReference>
<dbReference type="EMBL" id="AP027059">
    <property type="protein sequence ID" value="BDU51172.1"/>
    <property type="molecule type" value="Genomic_DNA"/>
</dbReference>
<comment type="subunit">
    <text evidence="3 12">Heterodimer of HisH and HisF.</text>
</comment>
<dbReference type="RefSeq" id="WP_307904012.1">
    <property type="nucleotide sequence ID" value="NZ_AP027059.1"/>
</dbReference>
<comment type="subcellular location">
    <subcellularLocation>
        <location evidence="1 12">Cytoplasm</location>
    </subcellularLocation>
</comment>
<evidence type="ECO:0000256" key="4">
    <source>
        <dbReference type="ARBA" id="ARBA00022490"/>
    </source>
</evidence>
<evidence type="ECO:0000313" key="16">
    <source>
        <dbReference type="Proteomes" id="UP001321582"/>
    </source>
</evidence>
<dbReference type="Gene3D" id="3.40.50.880">
    <property type="match status" value="1"/>
</dbReference>
<keyword evidence="16" id="KW-1185">Reference proteome</keyword>
<dbReference type="GO" id="GO:0004359">
    <property type="term" value="F:glutaminase activity"/>
    <property type="evidence" value="ECO:0007669"/>
    <property type="project" value="UniProtKB-EC"/>
</dbReference>
<evidence type="ECO:0000256" key="7">
    <source>
        <dbReference type="ARBA" id="ARBA00022962"/>
    </source>
</evidence>
<dbReference type="PROSITE" id="PS51273">
    <property type="entry name" value="GATASE_TYPE_1"/>
    <property type="match status" value="1"/>
</dbReference>
<keyword evidence="7 12" id="KW-0315">Glutamine amidotransferase</keyword>
<comment type="pathway">
    <text evidence="2 12">Amino-acid biosynthesis; L-histidine biosynthesis; L-histidine from 5-phospho-alpha-D-ribose 1-diphosphate: step 5/9.</text>
</comment>
<comment type="catalytic activity">
    <reaction evidence="11 12">
        <text>L-glutamine + H2O = L-glutamate + NH4(+)</text>
        <dbReference type="Rhea" id="RHEA:15889"/>
        <dbReference type="ChEBI" id="CHEBI:15377"/>
        <dbReference type="ChEBI" id="CHEBI:28938"/>
        <dbReference type="ChEBI" id="CHEBI:29985"/>
        <dbReference type="ChEBI" id="CHEBI:58359"/>
        <dbReference type="EC" id="3.5.1.2"/>
    </reaction>
</comment>
<evidence type="ECO:0000313" key="15">
    <source>
        <dbReference type="EMBL" id="BDU51172.1"/>
    </source>
</evidence>